<accession>W3WSV8</accession>
<evidence type="ECO:0008006" key="5">
    <source>
        <dbReference type="Google" id="ProtNLM"/>
    </source>
</evidence>
<dbReference type="AlphaFoldDB" id="W3WSV8"/>
<evidence type="ECO:0000313" key="3">
    <source>
        <dbReference type="EMBL" id="ETS76945.1"/>
    </source>
</evidence>
<dbReference type="OMA" id="LEYHATE"/>
<proteinExistence type="predicted"/>
<dbReference type="RefSeq" id="XP_007837591.1">
    <property type="nucleotide sequence ID" value="XM_007839400.1"/>
</dbReference>
<dbReference type="OrthoDB" id="407832at2759"/>
<name>W3WSV8_PESFW</name>
<keyword evidence="2" id="KW-0539">Nucleus</keyword>
<evidence type="ECO:0000256" key="2">
    <source>
        <dbReference type="ARBA" id="ARBA00023242"/>
    </source>
</evidence>
<dbReference type="GO" id="GO:0000976">
    <property type="term" value="F:transcription cis-regulatory region binding"/>
    <property type="evidence" value="ECO:0007669"/>
    <property type="project" value="TreeGrafter"/>
</dbReference>
<dbReference type="eggNOG" id="ENOG502RNYP">
    <property type="taxonomic scope" value="Eukaryota"/>
</dbReference>
<dbReference type="InterPro" id="IPR021858">
    <property type="entry name" value="Fun_TF"/>
</dbReference>
<evidence type="ECO:0000256" key="1">
    <source>
        <dbReference type="ARBA" id="ARBA00004123"/>
    </source>
</evidence>
<organism evidence="3 4">
    <name type="scientific">Pestalotiopsis fici (strain W106-1 / CGMCC3.15140)</name>
    <dbReference type="NCBI Taxonomy" id="1229662"/>
    <lineage>
        <taxon>Eukaryota</taxon>
        <taxon>Fungi</taxon>
        <taxon>Dikarya</taxon>
        <taxon>Ascomycota</taxon>
        <taxon>Pezizomycotina</taxon>
        <taxon>Sordariomycetes</taxon>
        <taxon>Xylariomycetidae</taxon>
        <taxon>Amphisphaeriales</taxon>
        <taxon>Sporocadaceae</taxon>
        <taxon>Pestalotiopsis</taxon>
    </lineage>
</organism>
<dbReference type="GO" id="GO:0045944">
    <property type="term" value="P:positive regulation of transcription by RNA polymerase II"/>
    <property type="evidence" value="ECO:0007669"/>
    <property type="project" value="TreeGrafter"/>
</dbReference>
<reference evidence="4" key="1">
    <citation type="journal article" date="2015" name="BMC Genomics">
        <title>Genomic and transcriptomic analysis of the endophytic fungus Pestalotiopsis fici reveals its lifestyle and high potential for synthesis of natural products.</title>
        <authorList>
            <person name="Wang X."/>
            <person name="Zhang X."/>
            <person name="Liu L."/>
            <person name="Xiang M."/>
            <person name="Wang W."/>
            <person name="Sun X."/>
            <person name="Che Y."/>
            <person name="Guo L."/>
            <person name="Liu G."/>
            <person name="Guo L."/>
            <person name="Wang C."/>
            <person name="Yin W.B."/>
            <person name="Stadler M."/>
            <person name="Zhang X."/>
            <person name="Liu X."/>
        </authorList>
    </citation>
    <scope>NUCLEOTIDE SEQUENCE [LARGE SCALE GENOMIC DNA]</scope>
    <source>
        <strain evidence="4">W106-1 / CGMCC3.15140</strain>
    </source>
</reference>
<gene>
    <name evidence="3" type="ORF">PFICI_10819</name>
</gene>
<dbReference type="GO" id="GO:0005634">
    <property type="term" value="C:nucleus"/>
    <property type="evidence" value="ECO:0007669"/>
    <property type="project" value="UniProtKB-SubCell"/>
</dbReference>
<dbReference type="Proteomes" id="UP000030651">
    <property type="component" value="Unassembled WGS sequence"/>
</dbReference>
<dbReference type="HOGENOM" id="CLU_008719_0_2_1"/>
<comment type="subcellular location">
    <subcellularLocation>
        <location evidence="1">Nucleus</location>
    </subcellularLocation>
</comment>
<sequence>MLVVAGPHTDRCSCVGDEASPVCGPCSKVGRYCDRTTTERRFVAFAATGEAAWSNEKASSSSLITINRECLEKPEIAGYFHHYITHVAPWYDLGDESRHFALTVPRLALDQPLLLGAIIALSAIHVAQSTGSATAKRAAEVYHGHCIRSLIELDQSSVVLENGVALAATCLLRSFEILNEVHDPQRHLRGAYSLASQPAVVRDGTFTVLHQAGFWNYLREDITFSLFEGCPLKVDLDLASSSLAVTAARCPLDSISLLLGQILNAVHTSTMSCDIWSEFQERLTSWYSSLPLYMHPFSTGTQAARSIEGPLPRSWFLQDTYASAMHYFLTATCVLTTCASENQLPHMAQLSGIGKDKTPSKEDILEYSSLNICGIAFTTNTPSVLVNAFGPMFYCESFLSLKECAEAYSIPQGGNFIRQEAARQEIIRHLHACKKIVGWPVERVVNLLCNEVAEQK</sequence>
<protein>
    <recommendedName>
        <fullName evidence="5">Zn(2)-C6 fungal-type domain-containing protein</fullName>
    </recommendedName>
</protein>
<dbReference type="KEGG" id="pfy:PFICI_10819"/>
<keyword evidence="4" id="KW-1185">Reference proteome</keyword>
<dbReference type="EMBL" id="KI912116">
    <property type="protein sequence ID" value="ETS76945.1"/>
    <property type="molecule type" value="Genomic_DNA"/>
</dbReference>
<dbReference type="GeneID" id="19275832"/>
<evidence type="ECO:0000313" key="4">
    <source>
        <dbReference type="Proteomes" id="UP000030651"/>
    </source>
</evidence>
<dbReference type="PANTHER" id="PTHR37534:SF2">
    <property type="entry name" value="N-ACETYLTRANSFERASE DOMAIN-CONTAINING PROTEIN"/>
    <property type="match status" value="1"/>
</dbReference>
<dbReference type="Pfam" id="PF11951">
    <property type="entry name" value="Fungal_trans_2"/>
    <property type="match status" value="1"/>
</dbReference>
<dbReference type="InParanoid" id="W3WSV8"/>
<dbReference type="GO" id="GO:0003700">
    <property type="term" value="F:DNA-binding transcription factor activity"/>
    <property type="evidence" value="ECO:0007669"/>
    <property type="project" value="TreeGrafter"/>
</dbReference>
<dbReference type="PANTHER" id="PTHR37534">
    <property type="entry name" value="TRANSCRIPTIONAL ACTIVATOR PROTEIN UGA3"/>
    <property type="match status" value="1"/>
</dbReference>